<keyword evidence="3" id="KW-1185">Reference proteome</keyword>
<reference evidence="2" key="1">
    <citation type="submission" date="2023-03" db="EMBL/GenBank/DDBJ databases">
        <title>Massive genome expansion in bonnet fungi (Mycena s.s.) driven by repeated elements and novel gene families across ecological guilds.</title>
        <authorList>
            <consortium name="Lawrence Berkeley National Laboratory"/>
            <person name="Harder C.B."/>
            <person name="Miyauchi S."/>
            <person name="Viragh M."/>
            <person name="Kuo A."/>
            <person name="Thoen E."/>
            <person name="Andreopoulos B."/>
            <person name="Lu D."/>
            <person name="Skrede I."/>
            <person name="Drula E."/>
            <person name="Henrissat B."/>
            <person name="Morin E."/>
            <person name="Kohler A."/>
            <person name="Barry K."/>
            <person name="LaButti K."/>
            <person name="Morin E."/>
            <person name="Salamov A."/>
            <person name="Lipzen A."/>
            <person name="Mereny Z."/>
            <person name="Hegedus B."/>
            <person name="Baldrian P."/>
            <person name="Stursova M."/>
            <person name="Weitz H."/>
            <person name="Taylor A."/>
            <person name="Grigoriev I.V."/>
            <person name="Nagy L.G."/>
            <person name="Martin F."/>
            <person name="Kauserud H."/>
        </authorList>
    </citation>
    <scope>NUCLEOTIDE SEQUENCE</scope>
    <source>
        <strain evidence="2">CBHHK200</strain>
    </source>
</reference>
<feature type="region of interest" description="Disordered" evidence="1">
    <location>
        <begin position="264"/>
        <end position="329"/>
    </location>
</feature>
<protein>
    <submittedName>
        <fullName evidence="2">Uncharacterized protein</fullName>
    </submittedName>
</protein>
<name>A0AAD6SFN5_9AGAR</name>
<accession>A0AAD6SFN5</accession>
<evidence type="ECO:0000313" key="2">
    <source>
        <dbReference type="EMBL" id="KAJ7026342.1"/>
    </source>
</evidence>
<feature type="compositionally biased region" description="Polar residues" evidence="1">
    <location>
        <begin position="294"/>
        <end position="311"/>
    </location>
</feature>
<evidence type="ECO:0000256" key="1">
    <source>
        <dbReference type="SAM" id="MobiDB-lite"/>
    </source>
</evidence>
<organism evidence="2 3">
    <name type="scientific">Mycena alexandri</name>
    <dbReference type="NCBI Taxonomy" id="1745969"/>
    <lineage>
        <taxon>Eukaryota</taxon>
        <taxon>Fungi</taxon>
        <taxon>Dikarya</taxon>
        <taxon>Basidiomycota</taxon>
        <taxon>Agaricomycotina</taxon>
        <taxon>Agaricomycetes</taxon>
        <taxon>Agaricomycetidae</taxon>
        <taxon>Agaricales</taxon>
        <taxon>Marasmiineae</taxon>
        <taxon>Mycenaceae</taxon>
        <taxon>Mycena</taxon>
    </lineage>
</organism>
<proteinExistence type="predicted"/>
<dbReference type="Proteomes" id="UP001218188">
    <property type="component" value="Unassembled WGS sequence"/>
</dbReference>
<dbReference type="EMBL" id="JARJCM010000139">
    <property type="protein sequence ID" value="KAJ7026342.1"/>
    <property type="molecule type" value="Genomic_DNA"/>
</dbReference>
<evidence type="ECO:0000313" key="3">
    <source>
        <dbReference type="Proteomes" id="UP001218188"/>
    </source>
</evidence>
<dbReference type="AlphaFoldDB" id="A0AAD6SFN5"/>
<comment type="caution">
    <text evidence="2">The sequence shown here is derived from an EMBL/GenBank/DDBJ whole genome shotgun (WGS) entry which is preliminary data.</text>
</comment>
<gene>
    <name evidence="2" type="ORF">C8F04DRAFT_1190545</name>
</gene>
<sequence>MFGPQPKIQNLEATAFILAAPPLRSLGRRIPSPEESGFTNVRADVRGRNLVLAQLESPSARAPPILNIQASPPGNLAAANLQSSAIKLQPGPWDFEASVRLRPLTSSAIRWVRGGCVGTRTKDFGSGGQLRERVKTRDHEFIATLAFPRALQRRYPTRVPRSVPLLRSSRPARSQGAHSFTNENSVPQRELAVRVSDVARANSGLFWAPEVLASSVLARTLLLEYRPLHPDSLLRWIWSRRPLEFWNWGRRTSAHAIRSALTPPSVDVECDMPGERRMSPSSRAFDPISPRLAASTNSSDFKPPASTSVSSMGLRRRRTPPSVDVERGTRVWTMHSEQSPLSSPLPSSPVSASAASYSLATFGAVGPDQFPMPPSRTLSA</sequence>